<evidence type="ECO:0000256" key="8">
    <source>
        <dbReference type="ARBA" id="ARBA00023012"/>
    </source>
</evidence>
<feature type="modified residue" description="Phosphohistidine" evidence="10">
    <location>
        <position position="49"/>
    </location>
</feature>
<gene>
    <name evidence="14" type="ORF">AXG55_04275</name>
</gene>
<keyword evidence="4" id="KW-0808">Transferase</keyword>
<evidence type="ECO:0000313" key="14">
    <source>
        <dbReference type="EMBL" id="APJ03161.1"/>
    </source>
</evidence>
<name>A0A1L4CYY8_9BACT</name>
<dbReference type="SUPFAM" id="SSF55874">
    <property type="entry name" value="ATPase domain of HSP90 chaperone/DNA topoisomerase II/histidine kinase"/>
    <property type="match status" value="1"/>
</dbReference>
<dbReference type="Pfam" id="PF02518">
    <property type="entry name" value="HATPase_c"/>
    <property type="match status" value="1"/>
</dbReference>
<evidence type="ECO:0000256" key="3">
    <source>
        <dbReference type="ARBA" id="ARBA00022553"/>
    </source>
</evidence>
<evidence type="ECO:0000256" key="7">
    <source>
        <dbReference type="ARBA" id="ARBA00022840"/>
    </source>
</evidence>
<dbReference type="OrthoDB" id="5289430at2"/>
<dbReference type="PROSITE" id="PS50851">
    <property type="entry name" value="CHEW"/>
    <property type="match status" value="1"/>
</dbReference>
<dbReference type="InterPro" id="IPR036061">
    <property type="entry name" value="CheW-like_dom_sf"/>
</dbReference>
<dbReference type="SUPFAM" id="SSF50341">
    <property type="entry name" value="CheW-like"/>
    <property type="match status" value="1"/>
</dbReference>
<dbReference type="GO" id="GO:0000155">
    <property type="term" value="F:phosphorelay sensor kinase activity"/>
    <property type="evidence" value="ECO:0007669"/>
    <property type="project" value="InterPro"/>
</dbReference>
<evidence type="ECO:0000259" key="11">
    <source>
        <dbReference type="PROSITE" id="PS50109"/>
    </source>
</evidence>
<proteinExistence type="predicted"/>
<dbReference type="Pfam" id="PF01584">
    <property type="entry name" value="CheW"/>
    <property type="match status" value="1"/>
</dbReference>
<evidence type="ECO:0000256" key="5">
    <source>
        <dbReference type="ARBA" id="ARBA00022741"/>
    </source>
</evidence>
<dbReference type="GO" id="GO:0006935">
    <property type="term" value="P:chemotaxis"/>
    <property type="evidence" value="ECO:0007669"/>
    <property type="project" value="InterPro"/>
</dbReference>
<evidence type="ECO:0000256" key="4">
    <source>
        <dbReference type="ARBA" id="ARBA00022679"/>
    </source>
</evidence>
<keyword evidence="15" id="KW-1185">Reference proteome</keyword>
<evidence type="ECO:0000256" key="10">
    <source>
        <dbReference type="PROSITE-ProRule" id="PRU00110"/>
    </source>
</evidence>
<comment type="catalytic activity">
    <reaction evidence="1">
        <text>ATP + protein L-histidine = ADP + protein N-phospho-L-histidine.</text>
        <dbReference type="EC" id="2.7.13.3"/>
    </reaction>
</comment>
<evidence type="ECO:0000256" key="2">
    <source>
        <dbReference type="ARBA" id="ARBA00012438"/>
    </source>
</evidence>
<feature type="domain" description="HPt" evidence="13">
    <location>
        <begin position="3"/>
        <end position="109"/>
    </location>
</feature>
<dbReference type="RefSeq" id="WP_148696887.1">
    <property type="nucleotide sequence ID" value="NZ_CP017834.1"/>
</dbReference>
<keyword evidence="7" id="KW-0067">ATP-binding</keyword>
<dbReference type="InterPro" id="IPR003594">
    <property type="entry name" value="HATPase_dom"/>
</dbReference>
<dbReference type="Gene3D" id="1.10.287.560">
    <property type="entry name" value="Histidine kinase CheA-like, homodimeric domain"/>
    <property type="match status" value="1"/>
</dbReference>
<protein>
    <recommendedName>
        <fullName evidence="2">histidine kinase</fullName>
        <ecNumber evidence="2">2.7.13.3</ecNumber>
    </recommendedName>
</protein>
<evidence type="ECO:0000256" key="9">
    <source>
        <dbReference type="ARBA" id="ARBA00035100"/>
    </source>
</evidence>
<dbReference type="PROSITE" id="PS50894">
    <property type="entry name" value="HPT"/>
    <property type="match status" value="1"/>
</dbReference>
<dbReference type="Gene3D" id="3.30.565.10">
    <property type="entry name" value="Histidine kinase-like ATPase, C-terminal domain"/>
    <property type="match status" value="1"/>
</dbReference>
<evidence type="ECO:0000256" key="6">
    <source>
        <dbReference type="ARBA" id="ARBA00022777"/>
    </source>
</evidence>
<dbReference type="PANTHER" id="PTHR43395">
    <property type="entry name" value="SENSOR HISTIDINE KINASE CHEA"/>
    <property type="match status" value="1"/>
</dbReference>
<reference evidence="14 15" key="1">
    <citation type="submission" date="2016-10" db="EMBL/GenBank/DDBJ databases">
        <title>Silvanigrella aquatica sp. nov., isolated from a freshwater lake located in the Black Forest, Germany, description of Silvanigrellaceae fam. nov., Silvanigrellales ord. nov., reclassification of the order Bdellovibrionales in the class Oligoflexia, reclassification of the families Bacteriovoracaceae and Halobacteriovoraceae in the new order Bacteriovoracales ord. nov., and reclassification of the family Pseudobacteriovoracaceae in the order Oligoflexiales.</title>
        <authorList>
            <person name="Hahn M.W."/>
            <person name="Schmidt J."/>
            <person name="Koll U."/>
            <person name="Rohde M."/>
            <person name="Verbag S."/>
            <person name="Pitt A."/>
            <person name="Nakai R."/>
            <person name="Naganuma T."/>
            <person name="Lang E."/>
        </authorList>
    </citation>
    <scope>NUCLEOTIDE SEQUENCE [LARGE SCALE GENOMIC DNA]</scope>
    <source>
        <strain evidence="14 15">MWH-Nonnen-W8red</strain>
    </source>
</reference>
<comment type="function">
    <text evidence="9">Involved in the transmission of sensory signals from the chemoreceptors to the flagellar motors. CheA is autophosphorylated; it can transfer its phosphate group to either CheB or CheY.</text>
</comment>
<evidence type="ECO:0000256" key="1">
    <source>
        <dbReference type="ARBA" id="ARBA00000085"/>
    </source>
</evidence>
<dbReference type="InterPro" id="IPR004358">
    <property type="entry name" value="Sig_transdc_His_kin-like_C"/>
</dbReference>
<dbReference type="SMART" id="SM00387">
    <property type="entry name" value="HATPase_c"/>
    <property type="match status" value="1"/>
</dbReference>
<evidence type="ECO:0000259" key="13">
    <source>
        <dbReference type="PROSITE" id="PS50894"/>
    </source>
</evidence>
<dbReference type="InterPro" id="IPR008207">
    <property type="entry name" value="Sig_transdc_His_kin_Hpt_dom"/>
</dbReference>
<dbReference type="PANTHER" id="PTHR43395:SF10">
    <property type="entry name" value="CHEMOTAXIS PROTEIN CHEA"/>
    <property type="match status" value="1"/>
</dbReference>
<evidence type="ECO:0000259" key="12">
    <source>
        <dbReference type="PROSITE" id="PS50851"/>
    </source>
</evidence>
<dbReference type="CDD" id="cd00088">
    <property type="entry name" value="HPT"/>
    <property type="match status" value="1"/>
</dbReference>
<dbReference type="KEGG" id="saqi:AXG55_04275"/>
<accession>A0A1L4CYY8</accession>
<dbReference type="InterPro" id="IPR036097">
    <property type="entry name" value="HisK_dim/P_sf"/>
</dbReference>
<dbReference type="EC" id="2.7.13.3" evidence="2"/>
<dbReference type="Proteomes" id="UP000184731">
    <property type="component" value="Chromosome"/>
</dbReference>
<dbReference type="InterPro" id="IPR005467">
    <property type="entry name" value="His_kinase_dom"/>
</dbReference>
<keyword evidence="6" id="KW-0418">Kinase</keyword>
<dbReference type="PRINTS" id="PR00344">
    <property type="entry name" value="BCTRLSENSOR"/>
</dbReference>
<dbReference type="InterPro" id="IPR037006">
    <property type="entry name" value="CheA-like_homodim_sf"/>
</dbReference>
<dbReference type="AlphaFoldDB" id="A0A1L4CYY8"/>
<dbReference type="SMART" id="SM00073">
    <property type="entry name" value="HPT"/>
    <property type="match status" value="1"/>
</dbReference>
<dbReference type="PROSITE" id="PS50109">
    <property type="entry name" value="HIS_KIN"/>
    <property type="match status" value="1"/>
</dbReference>
<dbReference type="SMART" id="SM00260">
    <property type="entry name" value="CheW"/>
    <property type="match status" value="1"/>
</dbReference>
<feature type="domain" description="Histidine kinase" evidence="11">
    <location>
        <begin position="232"/>
        <end position="431"/>
    </location>
</feature>
<dbReference type="Gene3D" id="1.20.120.160">
    <property type="entry name" value="HPT domain"/>
    <property type="match status" value="1"/>
</dbReference>
<feature type="domain" description="CheW-like" evidence="12">
    <location>
        <begin position="433"/>
        <end position="571"/>
    </location>
</feature>
<dbReference type="GO" id="GO:0005524">
    <property type="term" value="F:ATP binding"/>
    <property type="evidence" value="ECO:0007669"/>
    <property type="project" value="UniProtKB-KW"/>
</dbReference>
<dbReference type="SUPFAM" id="SSF47384">
    <property type="entry name" value="Homodimeric domain of signal transducing histidine kinase"/>
    <property type="match status" value="1"/>
</dbReference>
<dbReference type="InterPro" id="IPR051315">
    <property type="entry name" value="Bact_Chemotaxis_CheA"/>
</dbReference>
<dbReference type="Pfam" id="PF01627">
    <property type="entry name" value="Hpt"/>
    <property type="match status" value="1"/>
</dbReference>
<sequence>MSDQDDLKQFIATFMEEAEETLESWEKTCLEMEKNPSSDSFTTLFRYAHNLKGSSRSVNLDAFASFIHKVEDVITLLRDGKCEYTPAYVALFFKCHSLMEYWCDNLKENIEFVPDEIADIEKIIEEFTSLNSSSDIPKILDGHEFGIFSNNELKIEQDSTNKEKNSDKNLNNIDFNISKNKSYDTIRISSSKIDIIMHYISELCTHHSIISHCNLIGKYNSKSFSNSIQICEKIIKELQSNVFSLRMLPLTSLFQRLERAAKSLAIQQNKDLTIDTEGLHVELDKNIIEKFVDPLVHVIRNAVDHGIEKTEERISKNKPIKSFIHISAKQNTSHVTITITDDGKGINPNIILKKAIQKNLISENAKLSEQEIYQLLFLPGFSTADSVTEVSGRGVGLDVVKQVLEEIGGYVNIKSQIDRGSSFEFNLPSNLSIIDVLTINVSNLKYVVPISEINEVLDLSKLVSNKVTNSEKVSMINNIPSIIKNLGEYLKNEINFEENKNSEKQVGLIVELNSTLYIFEIDEIIGIESVVFRKKSEKFQNLKYFTGSTVLPSGEPAFILSLKELINQLIIPMENHIKQETKEMMS</sequence>
<dbReference type="SUPFAM" id="SSF47226">
    <property type="entry name" value="Histidine-containing phosphotransfer domain, HPT domain"/>
    <property type="match status" value="1"/>
</dbReference>
<dbReference type="STRING" id="1915309.AXG55_04275"/>
<dbReference type="InterPro" id="IPR036641">
    <property type="entry name" value="HPT_dom_sf"/>
</dbReference>
<dbReference type="Gene3D" id="2.30.30.40">
    <property type="entry name" value="SH3 Domains"/>
    <property type="match status" value="1"/>
</dbReference>
<dbReference type="EMBL" id="CP017834">
    <property type="protein sequence ID" value="APJ03161.1"/>
    <property type="molecule type" value="Genomic_DNA"/>
</dbReference>
<keyword evidence="8" id="KW-0902">Two-component regulatory system</keyword>
<dbReference type="InterPro" id="IPR036890">
    <property type="entry name" value="HATPase_C_sf"/>
</dbReference>
<evidence type="ECO:0000313" key="15">
    <source>
        <dbReference type="Proteomes" id="UP000184731"/>
    </source>
</evidence>
<dbReference type="FunFam" id="3.30.565.10:FF:000016">
    <property type="entry name" value="Chemotaxis protein CheA, putative"/>
    <property type="match status" value="1"/>
</dbReference>
<dbReference type="InterPro" id="IPR002545">
    <property type="entry name" value="CheW-lke_dom"/>
</dbReference>
<keyword evidence="5" id="KW-0547">Nucleotide-binding</keyword>
<keyword evidence="3 10" id="KW-0597">Phosphoprotein</keyword>
<organism evidence="14 15">
    <name type="scientific">Silvanigrella aquatica</name>
    <dbReference type="NCBI Taxonomy" id="1915309"/>
    <lineage>
        <taxon>Bacteria</taxon>
        <taxon>Pseudomonadati</taxon>
        <taxon>Bdellovibrionota</taxon>
        <taxon>Oligoflexia</taxon>
        <taxon>Silvanigrellales</taxon>
        <taxon>Silvanigrellaceae</taxon>
        <taxon>Silvanigrella</taxon>
    </lineage>
</organism>